<reference evidence="8" key="1">
    <citation type="submission" date="2017-11" db="EMBL/GenBank/DDBJ databases">
        <authorList>
            <person name="Lima N.C."/>
            <person name="Parody-Merino A.M."/>
            <person name="Battley P.F."/>
            <person name="Fidler A.E."/>
            <person name="Prosdocimi F."/>
        </authorList>
    </citation>
    <scope>NUCLEOTIDE SEQUENCE [LARGE SCALE GENOMIC DNA]</scope>
</reference>
<evidence type="ECO:0000256" key="6">
    <source>
        <dbReference type="SAM" id="Phobius"/>
    </source>
</evidence>
<comment type="subcellular location">
    <subcellularLocation>
        <location evidence="1">Endomembrane system</location>
        <topology evidence="1">Multi-pass membrane protein</topology>
    </subcellularLocation>
</comment>
<accession>A0A2I0TPG7</accession>
<dbReference type="Proteomes" id="UP000233556">
    <property type="component" value="Unassembled WGS sequence"/>
</dbReference>
<dbReference type="PANTHER" id="PTHR23510">
    <property type="entry name" value="INNER MEMBRANE TRANSPORT PROTEIN YAJR"/>
    <property type="match status" value="1"/>
</dbReference>
<proteinExistence type="predicted"/>
<keyword evidence="5 6" id="KW-0472">Membrane</keyword>
<dbReference type="PANTHER" id="PTHR23510:SF3">
    <property type="entry name" value="MAJOR FACILITATOR SUPERFAMILY DOMAIN-CONTAINING PROTEIN 8"/>
    <property type="match status" value="1"/>
</dbReference>
<feature type="transmembrane region" description="Helical" evidence="6">
    <location>
        <begin position="25"/>
        <end position="46"/>
    </location>
</feature>
<feature type="transmembrane region" description="Helical" evidence="6">
    <location>
        <begin position="66"/>
        <end position="90"/>
    </location>
</feature>
<evidence type="ECO:0000313" key="7">
    <source>
        <dbReference type="EMBL" id="PKU35672.1"/>
    </source>
</evidence>
<keyword evidence="4 6" id="KW-1133">Transmembrane helix</keyword>
<keyword evidence="2" id="KW-0813">Transport</keyword>
<feature type="transmembrane region" description="Helical" evidence="6">
    <location>
        <begin position="135"/>
        <end position="154"/>
    </location>
</feature>
<name>A0A2I0TPG7_LIMLA</name>
<dbReference type="InterPro" id="IPR051068">
    <property type="entry name" value="MFS_Domain-Containing_Protein"/>
</dbReference>
<dbReference type="GO" id="GO:0012505">
    <property type="term" value="C:endomembrane system"/>
    <property type="evidence" value="ECO:0007669"/>
    <property type="project" value="UniProtKB-SubCell"/>
</dbReference>
<evidence type="ECO:0000256" key="3">
    <source>
        <dbReference type="ARBA" id="ARBA00022692"/>
    </source>
</evidence>
<dbReference type="OrthoDB" id="370281at2759"/>
<evidence type="ECO:0000256" key="5">
    <source>
        <dbReference type="ARBA" id="ARBA00023136"/>
    </source>
</evidence>
<dbReference type="GO" id="GO:0005765">
    <property type="term" value="C:lysosomal membrane"/>
    <property type="evidence" value="ECO:0007669"/>
    <property type="project" value="TreeGrafter"/>
</dbReference>
<evidence type="ECO:0000256" key="4">
    <source>
        <dbReference type="ARBA" id="ARBA00022989"/>
    </source>
</evidence>
<dbReference type="AlphaFoldDB" id="A0A2I0TPG7"/>
<keyword evidence="8" id="KW-1185">Reference proteome</keyword>
<reference evidence="8" key="2">
    <citation type="submission" date="2017-12" db="EMBL/GenBank/DDBJ databases">
        <title>Genome sequence of the Bar-tailed Godwit (Limosa lapponica baueri).</title>
        <authorList>
            <person name="Lima N.C.B."/>
            <person name="Parody-Merino A.M."/>
            <person name="Battley P.F."/>
            <person name="Fidler A.E."/>
            <person name="Prosdocimi F."/>
        </authorList>
    </citation>
    <scope>NUCLEOTIDE SEQUENCE [LARGE SCALE GENOMIC DNA]</scope>
</reference>
<gene>
    <name evidence="7" type="ORF">llap_14026</name>
</gene>
<keyword evidence="3 6" id="KW-0812">Transmembrane</keyword>
<sequence length="271" mass="30821">MPPQPARRDVVETQEHYKSRWRSIWIMYLTMFLSSVVFQTCFTLIGEEGITWKLIHLQLNMYTAPVLFGALLGVINIILIFAIFSIATPLTMDMYSWTRKEAVFYNGIILSVVGIESVLVFMVVKTLSKKTGERAILHGGLLVVLVGFFILLPWGKKLPNIQWQEIKNNSIPRTTSTEMLMPFWSLEALQLPSNHTAEPVGCPVTQSWCLNTPMIYLAQYITSDILIGLGYPVCNVMSYTLYSKILGPKPQVSTMPKHFISFPLQDLHPLY</sequence>
<evidence type="ECO:0000256" key="1">
    <source>
        <dbReference type="ARBA" id="ARBA00004127"/>
    </source>
</evidence>
<evidence type="ECO:0000313" key="8">
    <source>
        <dbReference type="Proteomes" id="UP000233556"/>
    </source>
</evidence>
<protein>
    <submittedName>
        <fullName evidence="7">Uncharacterized protein</fullName>
    </submittedName>
</protein>
<feature type="transmembrane region" description="Helical" evidence="6">
    <location>
        <begin position="102"/>
        <end position="123"/>
    </location>
</feature>
<organism evidence="7 8">
    <name type="scientific">Limosa lapponica baueri</name>
    <dbReference type="NCBI Taxonomy" id="1758121"/>
    <lineage>
        <taxon>Eukaryota</taxon>
        <taxon>Metazoa</taxon>
        <taxon>Chordata</taxon>
        <taxon>Craniata</taxon>
        <taxon>Vertebrata</taxon>
        <taxon>Euteleostomi</taxon>
        <taxon>Archelosauria</taxon>
        <taxon>Archosauria</taxon>
        <taxon>Dinosauria</taxon>
        <taxon>Saurischia</taxon>
        <taxon>Theropoda</taxon>
        <taxon>Coelurosauria</taxon>
        <taxon>Aves</taxon>
        <taxon>Neognathae</taxon>
        <taxon>Neoaves</taxon>
        <taxon>Charadriiformes</taxon>
        <taxon>Scolopacidae</taxon>
        <taxon>Limosa</taxon>
    </lineage>
</organism>
<dbReference type="EMBL" id="KZ508114">
    <property type="protein sequence ID" value="PKU35672.1"/>
    <property type="molecule type" value="Genomic_DNA"/>
</dbReference>
<evidence type="ECO:0000256" key="2">
    <source>
        <dbReference type="ARBA" id="ARBA00022448"/>
    </source>
</evidence>